<dbReference type="Proteomes" id="UP000214588">
    <property type="component" value="Unassembled WGS sequence"/>
</dbReference>
<gene>
    <name evidence="1" type="ORF">CDO51_09380</name>
</gene>
<evidence type="ECO:0000313" key="2">
    <source>
        <dbReference type="Proteomes" id="UP000214588"/>
    </source>
</evidence>
<reference evidence="1 2" key="1">
    <citation type="submission" date="2017-06" db="EMBL/GenBank/DDBJ databases">
        <title>Draft Genome Sequence of Natranaerobius trueperi halophilic, alkalithermophilic bacteria from soda lakes.</title>
        <authorList>
            <person name="Zhao B."/>
        </authorList>
    </citation>
    <scope>NUCLEOTIDE SEQUENCE [LARGE SCALE GENOMIC DNA]</scope>
    <source>
        <strain evidence="1 2">DSM 18760</strain>
    </source>
</reference>
<protein>
    <submittedName>
        <fullName evidence="1">Uncharacterized protein</fullName>
    </submittedName>
</protein>
<dbReference type="RefSeq" id="WP_089024010.1">
    <property type="nucleotide sequence ID" value="NZ_NIQC01000022.1"/>
</dbReference>
<keyword evidence="2" id="KW-1185">Reference proteome</keyword>
<dbReference type="EMBL" id="NIQC01000022">
    <property type="protein sequence ID" value="OWZ83263.1"/>
    <property type="molecule type" value="Genomic_DNA"/>
</dbReference>
<comment type="caution">
    <text evidence="1">The sequence shown here is derived from an EMBL/GenBank/DDBJ whole genome shotgun (WGS) entry which is preliminary data.</text>
</comment>
<sequence length="26" mass="3211">MKNRITVFNEWIRRRIECTCGSRGRK</sequence>
<evidence type="ECO:0000313" key="1">
    <source>
        <dbReference type="EMBL" id="OWZ83263.1"/>
    </source>
</evidence>
<proteinExistence type="predicted"/>
<dbReference type="AlphaFoldDB" id="A0A226BW90"/>
<organism evidence="1 2">
    <name type="scientific">Natranaerobius trueperi</name>
    <dbReference type="NCBI Taxonomy" id="759412"/>
    <lineage>
        <taxon>Bacteria</taxon>
        <taxon>Bacillati</taxon>
        <taxon>Bacillota</taxon>
        <taxon>Clostridia</taxon>
        <taxon>Natranaerobiales</taxon>
        <taxon>Natranaerobiaceae</taxon>
        <taxon>Natranaerobius</taxon>
    </lineage>
</organism>
<name>A0A226BW90_9FIRM</name>
<accession>A0A226BW90</accession>